<feature type="coiled-coil region" evidence="4">
    <location>
        <begin position="551"/>
        <end position="839"/>
    </location>
</feature>
<dbReference type="GO" id="GO:0006302">
    <property type="term" value="P:double-strand break repair"/>
    <property type="evidence" value="ECO:0007669"/>
    <property type="project" value="InterPro"/>
</dbReference>
<comment type="similarity">
    <text evidence="1">Belongs to the SMC family. SbcC subfamily.</text>
</comment>
<comment type="subunit">
    <text evidence="2">Heterodimer of SbcC and SbcD.</text>
</comment>
<evidence type="ECO:0000256" key="4">
    <source>
        <dbReference type="SAM" id="Coils"/>
    </source>
</evidence>
<dbReference type="PANTHER" id="PTHR32114:SF2">
    <property type="entry name" value="ABC TRANSPORTER ABCH.3"/>
    <property type="match status" value="1"/>
</dbReference>
<keyword evidence="7" id="KW-1185">Reference proteome</keyword>
<evidence type="ECO:0000256" key="3">
    <source>
        <dbReference type="ARBA" id="ARBA00013368"/>
    </source>
</evidence>
<dbReference type="EMBL" id="RLIH01000017">
    <property type="protein sequence ID" value="RVU54003.1"/>
    <property type="molecule type" value="Genomic_DNA"/>
</dbReference>
<evidence type="ECO:0000256" key="2">
    <source>
        <dbReference type="ARBA" id="ARBA00011322"/>
    </source>
</evidence>
<proteinExistence type="inferred from homology"/>
<feature type="coiled-coil region" evidence="4">
    <location>
        <begin position="241"/>
        <end position="508"/>
    </location>
</feature>
<accession>A0A437S4R2</accession>
<evidence type="ECO:0000259" key="5">
    <source>
        <dbReference type="Pfam" id="PF13476"/>
    </source>
</evidence>
<feature type="non-terminal residue" evidence="6">
    <location>
        <position position="1043"/>
    </location>
</feature>
<dbReference type="Pfam" id="PF13558">
    <property type="entry name" value="SbcC_Walker_B"/>
    <property type="match status" value="1"/>
</dbReference>
<reference evidence="6 7" key="1">
    <citation type="submission" date="2018-11" db="EMBL/GenBank/DDBJ databases">
        <title>Genome sequencing and assembly of Anaerosphaera sp. nov., GS7-6-2.</title>
        <authorList>
            <person name="Rettenmaier R."/>
            <person name="Liebl W."/>
            <person name="Zverlov V."/>
        </authorList>
    </citation>
    <scope>NUCLEOTIDE SEQUENCE [LARGE SCALE GENOMIC DNA]</scope>
    <source>
        <strain evidence="6 7">GS7-6-2</strain>
    </source>
</reference>
<dbReference type="OrthoDB" id="9795626at2"/>
<dbReference type="Pfam" id="PF13476">
    <property type="entry name" value="AAA_23"/>
    <property type="match status" value="1"/>
</dbReference>
<organism evidence="6 7">
    <name type="scientific">Anaerosphaera multitolerans</name>
    <dbReference type="NCBI Taxonomy" id="2487351"/>
    <lineage>
        <taxon>Bacteria</taxon>
        <taxon>Bacillati</taxon>
        <taxon>Bacillota</taxon>
        <taxon>Tissierellia</taxon>
        <taxon>Tissierellales</taxon>
        <taxon>Peptoniphilaceae</taxon>
        <taxon>Anaerosphaera</taxon>
    </lineage>
</organism>
<evidence type="ECO:0000256" key="1">
    <source>
        <dbReference type="ARBA" id="ARBA00006930"/>
    </source>
</evidence>
<keyword evidence="4" id="KW-0175">Coiled coil</keyword>
<comment type="caution">
    <text evidence="6">The sequence shown here is derived from an EMBL/GenBank/DDBJ whole genome shotgun (WGS) entry which is preliminary data.</text>
</comment>
<protein>
    <recommendedName>
        <fullName evidence="3">Nuclease SbcCD subunit C</fullName>
    </recommendedName>
</protein>
<sequence length="1043" mass="120756">MKPLHLTMSAFGPYSDKVEVDFSLLGNEGLYLVTGDTGAGKTTIFDAITYALYGTASGDNRSNNMLRSDFASIDIPTYVNLKFDCRGELYEVKRNPEYMRKSKRGDKEVREPANASLIYPDGKVVTNVKEVNSEIEELLGINREQFTQTVMIAQGDFLKLLISGTKERGEILQKIFNTKDFKDFQKEIKSIVLEMEKELSDDRKNILRLAGEIEVEQDSEEGKRLLSWSEEQNVSNSVELLKILETILKFQEEKLNTKREDLQRATKENSEISAEKVKAENGNESINRLKNKKNQLEEHKDKAEEQDEIKKRLELSKLAIKKVQPLEREWEQMDFKLGEEEKIAKEQQETLLKLRKELEEAEVQFKIQGEKTKERENLAYELKELEKNLPEYEVLQNKMDLKAEYEEKLKKTKYDFEGILNEKENSQKELDSLLEELKILKDKPLELERLNQKLGEVETTLMKLERTWELYNKWEVSKDRLKVKQLEYEEVEEKYESAFKQYNELQKLFLREQAGLLAKNLKEDEECPVCGSKIHPKPAKLSGDVPSEEEIREVKEKSEELNRKVSEISEMCSAEKAREESFRNSLLEEAEVLSLTEELDYLKDELKKLKAAKNILKVELSEKIKAVKNEIERKTELETLETKIREEVAKHSKKSEELSALIKTLEIEISGSSSEIEVMKKQLKFENFNVAESYYYESKERLAEMESDYNSSKEKAESLRGKVSSNEAVLKERSLNLKSLKEEVEALKKSFEKALKDEGFKNEIIYKQYLFTDEELTEMEEILNEYKSKKDMLENEIQQLERDTANFEFMNLDILDERLKSSEEKVGSLNEEYANLMSKVNSNKNHIENLKALIEKIGEREGEYSDYKILSDTANGEIVGKEKISFETYLQMAYFNQIIQAANQRLRKMTNERYQLKRREESTNLRSQSGLELDVLDNYTGKTRDVRSLSGGESFKASLSLAFGLSDIVQQHAGGVQIDTMFIDEGFGSLDINSLDMAITTLQNLSGNNRLIGIISHVEELKERIDRQIVVKQSNNGSTLNII</sequence>
<name>A0A437S4R2_9FIRM</name>
<feature type="domain" description="Rad50/SbcC-type AAA" evidence="5">
    <location>
        <begin position="6"/>
        <end position="212"/>
    </location>
</feature>
<dbReference type="InterPro" id="IPR027417">
    <property type="entry name" value="P-loop_NTPase"/>
</dbReference>
<gene>
    <name evidence="6" type="ORF">EF514_09515</name>
</gene>
<dbReference type="InterPro" id="IPR038729">
    <property type="entry name" value="Rad50/SbcC_AAA"/>
</dbReference>
<dbReference type="SUPFAM" id="SSF52540">
    <property type="entry name" value="P-loop containing nucleoside triphosphate hydrolases"/>
    <property type="match status" value="1"/>
</dbReference>
<dbReference type="GO" id="GO:0016887">
    <property type="term" value="F:ATP hydrolysis activity"/>
    <property type="evidence" value="ECO:0007669"/>
    <property type="project" value="InterPro"/>
</dbReference>
<evidence type="ECO:0000313" key="6">
    <source>
        <dbReference type="EMBL" id="RVU54003.1"/>
    </source>
</evidence>
<dbReference type="AlphaFoldDB" id="A0A437S4R2"/>
<evidence type="ECO:0000313" key="7">
    <source>
        <dbReference type="Proteomes" id="UP000288812"/>
    </source>
</evidence>
<dbReference type="Proteomes" id="UP000288812">
    <property type="component" value="Unassembled WGS sequence"/>
</dbReference>
<dbReference type="Gene3D" id="3.40.50.300">
    <property type="entry name" value="P-loop containing nucleotide triphosphate hydrolases"/>
    <property type="match status" value="2"/>
</dbReference>
<dbReference type="RefSeq" id="WP_127725210.1">
    <property type="nucleotide sequence ID" value="NZ_RLIH01000017.1"/>
</dbReference>
<dbReference type="PANTHER" id="PTHR32114">
    <property type="entry name" value="ABC TRANSPORTER ABCH.3"/>
    <property type="match status" value="1"/>
</dbReference>